<evidence type="ECO:0000313" key="2">
    <source>
        <dbReference type="Proteomes" id="UP000789342"/>
    </source>
</evidence>
<dbReference type="AlphaFoldDB" id="A0A9N9B6U1"/>
<accession>A0A9N9B6U1</accession>
<dbReference type="InterPro" id="IPR034444">
    <property type="entry name" value="Nuo17.8"/>
</dbReference>
<dbReference type="PANTHER" id="PTHR42100">
    <property type="entry name" value="OXIDOREDUCTASE 178 KDA SUBUNIT, PUTATIVE (AFU_ORTHOLOGUE AFUA_8G04320)-RELATED"/>
    <property type="match status" value="1"/>
</dbReference>
<proteinExistence type="predicted"/>
<dbReference type="PANTHER" id="PTHR42100:SF1">
    <property type="entry name" value="OXIDOREDUCTASE 178 KDA SUBUNIT, PUTATIVE (AFU_ORTHOLOGUE AFUA_8G04320)-RELATED"/>
    <property type="match status" value="1"/>
</dbReference>
<reference evidence="1" key="1">
    <citation type="submission" date="2021-06" db="EMBL/GenBank/DDBJ databases">
        <authorList>
            <person name="Kallberg Y."/>
            <person name="Tangrot J."/>
            <person name="Rosling A."/>
        </authorList>
    </citation>
    <scope>NUCLEOTIDE SEQUENCE</scope>
    <source>
        <strain evidence="1">CL551</strain>
    </source>
</reference>
<evidence type="ECO:0000313" key="1">
    <source>
        <dbReference type="EMBL" id="CAG8557618.1"/>
    </source>
</evidence>
<name>A0A9N9B6U1_9GLOM</name>
<comment type="caution">
    <text evidence="1">The sequence shown here is derived from an EMBL/GenBank/DDBJ whole genome shotgun (WGS) entry which is preliminary data.</text>
</comment>
<dbReference type="OrthoDB" id="2120038at2759"/>
<keyword evidence="2" id="KW-1185">Reference proteome</keyword>
<organism evidence="1 2">
    <name type="scientific">Acaulospora morrowiae</name>
    <dbReference type="NCBI Taxonomy" id="94023"/>
    <lineage>
        <taxon>Eukaryota</taxon>
        <taxon>Fungi</taxon>
        <taxon>Fungi incertae sedis</taxon>
        <taxon>Mucoromycota</taxon>
        <taxon>Glomeromycotina</taxon>
        <taxon>Glomeromycetes</taxon>
        <taxon>Diversisporales</taxon>
        <taxon>Acaulosporaceae</taxon>
        <taxon>Acaulospora</taxon>
    </lineage>
</organism>
<dbReference type="GO" id="GO:0005739">
    <property type="term" value="C:mitochondrion"/>
    <property type="evidence" value="ECO:0007669"/>
    <property type="project" value="InterPro"/>
</dbReference>
<dbReference type="Proteomes" id="UP000789342">
    <property type="component" value="Unassembled WGS sequence"/>
</dbReference>
<dbReference type="EMBL" id="CAJVPV010003685">
    <property type="protein sequence ID" value="CAG8557618.1"/>
    <property type="molecule type" value="Genomic_DNA"/>
</dbReference>
<protein>
    <submittedName>
        <fullName evidence="1">9745_t:CDS:1</fullName>
    </submittedName>
</protein>
<gene>
    <name evidence="1" type="ORF">AMORRO_LOCUS5866</name>
</gene>
<sequence length="165" mass="19368">MNLFRRAQFSLLVAASRPTNRQQFIRQYASETNQEVRKEGFGSPVWRNTLIVCLIGFAWYHFDNYLTKHGEACQFPQKASRYRESSMTPDSEWNRITLNNLKYKITNAKENLLIKEARPPPMYRFAYPEQFELASPFLIEPGTDVDLSDLVVKTYEDDHSYSKVK</sequence>